<dbReference type="EMBL" id="GGEC01005474">
    <property type="protein sequence ID" value="MBW85957.1"/>
    <property type="molecule type" value="Transcribed_RNA"/>
</dbReference>
<protein>
    <submittedName>
        <fullName evidence="1">Uncharacterized protein MANES_01G220800</fullName>
    </submittedName>
</protein>
<reference evidence="1" key="1">
    <citation type="submission" date="2018-02" db="EMBL/GenBank/DDBJ databases">
        <title>Rhizophora mucronata_Transcriptome.</title>
        <authorList>
            <person name="Meera S.P."/>
            <person name="Sreeshan A."/>
            <person name="Augustine A."/>
        </authorList>
    </citation>
    <scope>NUCLEOTIDE SEQUENCE</scope>
    <source>
        <tissue evidence="1">Leaf</tissue>
    </source>
</reference>
<accession>A0A2P2IXM7</accession>
<organism evidence="1">
    <name type="scientific">Rhizophora mucronata</name>
    <name type="common">Asiatic mangrove</name>
    <dbReference type="NCBI Taxonomy" id="61149"/>
    <lineage>
        <taxon>Eukaryota</taxon>
        <taxon>Viridiplantae</taxon>
        <taxon>Streptophyta</taxon>
        <taxon>Embryophyta</taxon>
        <taxon>Tracheophyta</taxon>
        <taxon>Spermatophyta</taxon>
        <taxon>Magnoliopsida</taxon>
        <taxon>eudicotyledons</taxon>
        <taxon>Gunneridae</taxon>
        <taxon>Pentapetalae</taxon>
        <taxon>rosids</taxon>
        <taxon>fabids</taxon>
        <taxon>Malpighiales</taxon>
        <taxon>Rhizophoraceae</taxon>
        <taxon>Rhizophora</taxon>
    </lineage>
</organism>
<dbReference type="AlphaFoldDB" id="A0A2P2IXM7"/>
<sequence length="48" mass="5427">MENSISSPLRPTSTIVNQRNRTLTWTPFKFLSLPLDMIPVMVGLYSSS</sequence>
<dbReference type="EMBL" id="GGEC01005473">
    <property type="protein sequence ID" value="MBW85956.1"/>
    <property type="molecule type" value="Transcribed_RNA"/>
</dbReference>
<proteinExistence type="predicted"/>
<name>A0A2P2IXM7_RHIMU</name>
<evidence type="ECO:0000313" key="1">
    <source>
        <dbReference type="EMBL" id="MBW85957.1"/>
    </source>
</evidence>